<evidence type="ECO:0000313" key="8">
    <source>
        <dbReference type="Proteomes" id="UP001321861"/>
    </source>
</evidence>
<dbReference type="EMBL" id="AP026802">
    <property type="protein sequence ID" value="BDR57846.1"/>
    <property type="molecule type" value="Genomic_DNA"/>
</dbReference>
<evidence type="ECO:0000259" key="6">
    <source>
        <dbReference type="Pfam" id="PF00155"/>
    </source>
</evidence>
<dbReference type="InterPro" id="IPR004839">
    <property type="entry name" value="Aminotransferase_I/II_large"/>
</dbReference>
<evidence type="ECO:0000313" key="7">
    <source>
        <dbReference type="EMBL" id="BDR57846.1"/>
    </source>
</evidence>
<evidence type="ECO:0000256" key="1">
    <source>
        <dbReference type="ARBA" id="ARBA00001933"/>
    </source>
</evidence>
<name>A0AAU9CZI7_9LACO</name>
<dbReference type="AlphaFoldDB" id="A0AAU9CZI7"/>
<protein>
    <recommendedName>
        <fullName evidence="2">cysteine-S-conjugate beta-lyase</fullName>
        <ecNumber evidence="2">4.4.1.13</ecNumber>
    </recommendedName>
</protein>
<dbReference type="PANTHER" id="PTHR43525">
    <property type="entry name" value="PROTEIN MALY"/>
    <property type="match status" value="1"/>
</dbReference>
<dbReference type="InterPro" id="IPR027619">
    <property type="entry name" value="C-S_lyase_PatB-like"/>
</dbReference>
<dbReference type="InterPro" id="IPR015422">
    <property type="entry name" value="PyrdxlP-dep_Trfase_small"/>
</dbReference>
<keyword evidence="3" id="KW-0663">Pyridoxal phosphate</keyword>
<comment type="cofactor">
    <cofactor evidence="1">
        <name>pyridoxal 5'-phosphate</name>
        <dbReference type="ChEBI" id="CHEBI:597326"/>
    </cofactor>
</comment>
<dbReference type="InterPro" id="IPR015424">
    <property type="entry name" value="PyrdxlP-dep_Trfase"/>
</dbReference>
<sequence length="382" mass="43072">MNYNFDEIIDRRGTDSSKWQVSANELPLTIADMDFKTAPEIISDLKDKVATGVFGYENPPEEYFAAVIDWYQKMHHAKIQREWMIFATGVIPALSSLVRRLSRPAENVVVQSPVYNIFYNSIENNGRKVLENQLAYDKKTRTYRIDFLDLAAKLEDPQTTMMILCNPHNPTGQVWSPDTLERIVKLCCDNHVVLISDEIHGDLVLDGPDYTPIFSLEPELRNHTVALVSPSKTFNVAALHAATVIVPEPFLRHAVDRGLNNEELAEPNLAAIPGTIAAYRYGSPWLAELKSYLLDNRQLVEDALTDQMKLVKGSATYLLWLDCSAFEVSSGQLAAEIRQQTGLILSPGKIFRGNGDQFLRMNIAYPRKVLKDALKRLTSFSI</sequence>
<dbReference type="Pfam" id="PF00155">
    <property type="entry name" value="Aminotran_1_2"/>
    <property type="match status" value="1"/>
</dbReference>
<accession>A0AAU9CZI7</accession>
<dbReference type="CDD" id="cd00609">
    <property type="entry name" value="AAT_like"/>
    <property type="match status" value="1"/>
</dbReference>
<dbReference type="GO" id="GO:0030170">
    <property type="term" value="F:pyridoxal phosphate binding"/>
    <property type="evidence" value="ECO:0007669"/>
    <property type="project" value="InterPro"/>
</dbReference>
<reference evidence="7 8" key="1">
    <citation type="journal article" date="2023" name="Microbiol. Spectr.">
        <title>Symbiosis of Carpenter Bees with Uncharacterized Lactic Acid Bacteria Showing NAD Auxotrophy.</title>
        <authorList>
            <person name="Kawasaki S."/>
            <person name="Ozawa K."/>
            <person name="Mori T."/>
            <person name="Yamamoto A."/>
            <person name="Ito M."/>
            <person name="Ohkuma M."/>
            <person name="Sakamoto M."/>
            <person name="Matsutani M."/>
        </authorList>
    </citation>
    <scope>NUCLEOTIDE SEQUENCE [LARGE SCALE GENOMIC DNA]</scope>
    <source>
        <strain evidence="7 8">XA3</strain>
    </source>
</reference>
<keyword evidence="8" id="KW-1185">Reference proteome</keyword>
<dbReference type="KEGG" id="xap:XA3_02870"/>
<organism evidence="7 8">
    <name type="scientific">Xylocopilactobacillus apicola</name>
    <dbReference type="NCBI Taxonomy" id="2932184"/>
    <lineage>
        <taxon>Bacteria</taxon>
        <taxon>Bacillati</taxon>
        <taxon>Bacillota</taxon>
        <taxon>Bacilli</taxon>
        <taxon>Lactobacillales</taxon>
        <taxon>Lactobacillaceae</taxon>
        <taxon>Xylocopilactobacillus</taxon>
    </lineage>
</organism>
<evidence type="ECO:0000256" key="5">
    <source>
        <dbReference type="ARBA" id="ARBA00037974"/>
    </source>
</evidence>
<dbReference type="SUPFAM" id="SSF53383">
    <property type="entry name" value="PLP-dependent transferases"/>
    <property type="match status" value="1"/>
</dbReference>
<dbReference type="PANTHER" id="PTHR43525:SF1">
    <property type="entry name" value="PROTEIN MALY"/>
    <property type="match status" value="1"/>
</dbReference>
<keyword evidence="4" id="KW-0456">Lyase</keyword>
<dbReference type="NCBIfam" id="TIGR04350">
    <property type="entry name" value="C_S_lyase_PatB"/>
    <property type="match status" value="1"/>
</dbReference>
<dbReference type="RefSeq" id="WP_317635782.1">
    <property type="nucleotide sequence ID" value="NZ_AP026802.1"/>
</dbReference>
<dbReference type="InterPro" id="IPR015421">
    <property type="entry name" value="PyrdxlP-dep_Trfase_major"/>
</dbReference>
<dbReference type="Gene3D" id="3.90.1150.10">
    <property type="entry name" value="Aspartate Aminotransferase, domain 1"/>
    <property type="match status" value="1"/>
</dbReference>
<dbReference type="GO" id="GO:0047804">
    <property type="term" value="F:cysteine-S-conjugate beta-lyase activity"/>
    <property type="evidence" value="ECO:0007669"/>
    <property type="project" value="UniProtKB-EC"/>
</dbReference>
<comment type="similarity">
    <text evidence="5">Belongs to the class-II pyridoxal-phosphate-dependent aminotransferase family. MalY/PatB cystathionine beta-lyase subfamily.</text>
</comment>
<dbReference type="EC" id="4.4.1.13" evidence="2"/>
<evidence type="ECO:0000256" key="3">
    <source>
        <dbReference type="ARBA" id="ARBA00022898"/>
    </source>
</evidence>
<feature type="domain" description="Aminotransferase class I/classII large" evidence="6">
    <location>
        <begin position="26"/>
        <end position="377"/>
    </location>
</feature>
<evidence type="ECO:0000256" key="2">
    <source>
        <dbReference type="ARBA" id="ARBA00012224"/>
    </source>
</evidence>
<proteinExistence type="inferred from homology"/>
<dbReference type="InterPro" id="IPR051798">
    <property type="entry name" value="Class-II_PLP-Dep_Aminotrans"/>
</dbReference>
<gene>
    <name evidence="7" type="primary">cblA2</name>
    <name evidence="7" type="ORF">XA3_02870</name>
</gene>
<evidence type="ECO:0000256" key="4">
    <source>
        <dbReference type="ARBA" id="ARBA00023239"/>
    </source>
</evidence>
<dbReference type="Proteomes" id="UP001321861">
    <property type="component" value="Chromosome"/>
</dbReference>
<dbReference type="Gene3D" id="3.40.640.10">
    <property type="entry name" value="Type I PLP-dependent aspartate aminotransferase-like (Major domain)"/>
    <property type="match status" value="1"/>
</dbReference>